<protein>
    <submittedName>
        <fullName evidence="2">Yme</fullName>
    </submittedName>
</protein>
<reference evidence="3" key="2">
    <citation type="submission" date="2013-04" db="EMBL/GenBank/DDBJ databases">
        <title>Bisphenol A degrading Sphingobium sp. strain BiD32.</title>
        <authorList>
            <person name="Nielsen J.L."/>
            <person name="Zhou N.A."/>
            <person name="Kjeldal H."/>
        </authorList>
    </citation>
    <scope>NUCLEOTIDE SEQUENCE [LARGE SCALE GENOMIC DNA]</scope>
    <source>
        <strain evidence="3">BiD32</strain>
    </source>
</reference>
<dbReference type="SUPFAM" id="SSF52540">
    <property type="entry name" value="P-loop containing nucleoside triphosphate hydrolases"/>
    <property type="match status" value="1"/>
</dbReference>
<dbReference type="Gene3D" id="3.40.50.300">
    <property type="entry name" value="P-loop containing nucleotide triphosphate hydrolases"/>
    <property type="match status" value="1"/>
</dbReference>
<evidence type="ECO:0000256" key="1">
    <source>
        <dbReference type="SAM" id="Coils"/>
    </source>
</evidence>
<evidence type="ECO:0000313" key="2">
    <source>
        <dbReference type="EMBL" id="CCW16726.1"/>
    </source>
</evidence>
<keyword evidence="1" id="KW-0175">Coiled coil</keyword>
<keyword evidence="3" id="KW-1185">Reference proteome</keyword>
<comment type="caution">
    <text evidence="2">The sequence shown here is derived from an EMBL/GenBank/DDBJ whole genome shotgun (WGS) entry which is preliminary data.</text>
</comment>
<dbReference type="InterPro" id="IPR027417">
    <property type="entry name" value="P-loop_NTPase"/>
</dbReference>
<dbReference type="Proteomes" id="UP000013201">
    <property type="component" value="Unassembled WGS sequence"/>
</dbReference>
<dbReference type="Pfam" id="PF12532">
    <property type="entry name" value="DUF3732"/>
    <property type="match status" value="1"/>
</dbReference>
<gene>
    <name evidence="2" type="ORF">EBBID32_10640</name>
</gene>
<dbReference type="AlphaFoldDB" id="N1MIH0"/>
<feature type="coiled-coil region" evidence="1">
    <location>
        <begin position="451"/>
        <end position="478"/>
    </location>
</feature>
<dbReference type="RefSeq" id="WP_006952064.1">
    <property type="nucleotide sequence ID" value="NZ_CAVK010000055.1"/>
</dbReference>
<name>N1MIH0_9SPHN</name>
<accession>N1MIH0</accession>
<evidence type="ECO:0000313" key="3">
    <source>
        <dbReference type="Proteomes" id="UP000013201"/>
    </source>
</evidence>
<proteinExistence type="predicted"/>
<feature type="coiled-coil region" evidence="1">
    <location>
        <begin position="390"/>
        <end position="424"/>
    </location>
</feature>
<reference evidence="2 3" key="1">
    <citation type="submission" date="2013-03" db="EMBL/GenBank/DDBJ databases">
        <authorList>
            <person name="Le V."/>
        </authorList>
    </citation>
    <scope>NUCLEOTIDE SEQUENCE [LARGE SCALE GENOMIC DNA]</scope>
    <source>
        <strain evidence="2 3">BiD32</strain>
    </source>
</reference>
<dbReference type="OrthoDB" id="103556at2"/>
<dbReference type="EMBL" id="CAVK010000055">
    <property type="protein sequence ID" value="CCW16726.1"/>
    <property type="molecule type" value="Genomic_DNA"/>
</dbReference>
<sequence length="653" mass="73608">MYFQLRKLILWPRHDGQPRIVDFHPGVVNVISGASKTGKSAVIPIIDYCLASDKCAIPVGVIRENCSWFGVVIDTVEGQKLLARREPGDQQTTGDMVLIEGDEVEVPQRIDGKGTSASNVKAMLNRLAGLTNLDFEPEAEGGFKSRPSFRDLMAFTFQPQNIVANPDVMFFKADTTEHREKLKTIFPYILQAVTAEVLQARYELDRLGRLLRRRESELRALMAAGNAWRMEAQSWLRQAIEFGLLPSDQAIPSDWPDIVDMLRGVVEANSEAAHPNIAGIDAALGRLQELRTEESAVAVNLTQHRQRLSELRRLIESSDAYGSALRIQRDRLALSDWLKELMPDDRRDDAVAILGDGGREKVEQLSDALAAIEVRLRTHPSVSDTLDKEILRLRGDAEVLLARLNEIRREIGMLERNSQQAKQTIDRFDRMERFLGRLEQALLLYDRTDQSAGLRQEIDAIKSQMGELRRRVSENEIERKMRNALDGIEATTGRLIPRLDAEWPDAPVRLMVADLTVKVIRGTRDDYLWEIGSGANWLAYHVALTLALQTFFLELPHHPVPGLLIYDQPSQVYFPRRAAGDEATDPVAWRDEDVVAVRKVFQLLGEQAAAANGRLQIVVLDHADEDVWGDLAGVVLAEHWRDHALVPYEWLSA</sequence>
<organism evidence="2 3">
    <name type="scientific">Sphingobium indicum BiD32</name>
    <dbReference type="NCBI Taxonomy" id="1301087"/>
    <lineage>
        <taxon>Bacteria</taxon>
        <taxon>Pseudomonadati</taxon>
        <taxon>Pseudomonadota</taxon>
        <taxon>Alphaproteobacteria</taxon>
        <taxon>Sphingomonadales</taxon>
        <taxon>Sphingomonadaceae</taxon>
        <taxon>Sphingobium</taxon>
    </lineage>
</organism>
<dbReference type="InterPro" id="IPR022205">
    <property type="entry name" value="DUF3732"/>
</dbReference>